<keyword evidence="3" id="KW-1185">Reference proteome</keyword>
<dbReference type="PANTHER" id="PTHR33232">
    <property type="entry name" value="PROTEIN SIEVE ELEMENT OCCLUSION B-LIKE"/>
    <property type="match status" value="1"/>
</dbReference>
<dbReference type="Proteomes" id="UP001341840">
    <property type="component" value="Unassembled WGS sequence"/>
</dbReference>
<feature type="domain" description="Sieve element occlusion N-terminal" evidence="1">
    <location>
        <begin position="16"/>
        <end position="217"/>
    </location>
</feature>
<evidence type="ECO:0000313" key="3">
    <source>
        <dbReference type="Proteomes" id="UP001341840"/>
    </source>
</evidence>
<dbReference type="InterPro" id="IPR027942">
    <property type="entry name" value="SEO_N"/>
</dbReference>
<evidence type="ECO:0000313" key="2">
    <source>
        <dbReference type="EMBL" id="MED6174775.1"/>
    </source>
</evidence>
<dbReference type="InterPro" id="IPR039299">
    <property type="entry name" value="SEOA"/>
</dbReference>
<name>A0ABU6VPY8_9FABA</name>
<evidence type="ECO:0000259" key="1">
    <source>
        <dbReference type="Pfam" id="PF14576"/>
    </source>
</evidence>
<accession>A0ABU6VPY8</accession>
<dbReference type="EMBL" id="JASCZI010151884">
    <property type="protein sequence ID" value="MED6174775.1"/>
    <property type="molecule type" value="Genomic_DNA"/>
</dbReference>
<comment type="caution">
    <text evidence="2">The sequence shown here is derived from an EMBL/GenBank/DDBJ whole genome shotgun (WGS) entry which is preliminary data.</text>
</comment>
<gene>
    <name evidence="2" type="ORF">PIB30_072188</name>
</gene>
<protein>
    <recommendedName>
        <fullName evidence="1">Sieve element occlusion N-terminal domain-containing protein</fullName>
    </recommendedName>
</protein>
<reference evidence="2 3" key="1">
    <citation type="journal article" date="2023" name="Plants (Basel)">
        <title>Bridging the Gap: Combining Genomics and Transcriptomics Approaches to Understand Stylosanthes scabra, an Orphan Legume from the Brazilian Caatinga.</title>
        <authorList>
            <person name="Ferreira-Neto J.R.C."/>
            <person name="da Silva M.D."/>
            <person name="Binneck E."/>
            <person name="de Melo N.F."/>
            <person name="da Silva R.H."/>
            <person name="de Melo A.L.T.M."/>
            <person name="Pandolfi V."/>
            <person name="Bustamante F.O."/>
            <person name="Brasileiro-Vidal A.C."/>
            <person name="Benko-Iseppon A.M."/>
        </authorList>
    </citation>
    <scope>NUCLEOTIDE SEQUENCE [LARGE SCALE GENOMIC DNA]</scope>
    <source>
        <tissue evidence="2">Leaves</tissue>
    </source>
</reference>
<dbReference type="Pfam" id="PF14576">
    <property type="entry name" value="SEO_N"/>
    <property type="match status" value="1"/>
</dbReference>
<organism evidence="2 3">
    <name type="scientific">Stylosanthes scabra</name>
    <dbReference type="NCBI Taxonomy" id="79078"/>
    <lineage>
        <taxon>Eukaryota</taxon>
        <taxon>Viridiplantae</taxon>
        <taxon>Streptophyta</taxon>
        <taxon>Embryophyta</taxon>
        <taxon>Tracheophyta</taxon>
        <taxon>Spermatophyta</taxon>
        <taxon>Magnoliopsida</taxon>
        <taxon>eudicotyledons</taxon>
        <taxon>Gunneridae</taxon>
        <taxon>Pentapetalae</taxon>
        <taxon>rosids</taxon>
        <taxon>fabids</taxon>
        <taxon>Fabales</taxon>
        <taxon>Fabaceae</taxon>
        <taxon>Papilionoideae</taxon>
        <taxon>50 kb inversion clade</taxon>
        <taxon>dalbergioids sensu lato</taxon>
        <taxon>Dalbergieae</taxon>
        <taxon>Pterocarpus clade</taxon>
        <taxon>Stylosanthes</taxon>
    </lineage>
</organism>
<dbReference type="PANTHER" id="PTHR33232:SF18">
    <property type="entry name" value="PROTEIN SIEVE ELEMENT OCCLUSION B-LIKE"/>
    <property type="match status" value="1"/>
</dbReference>
<sequence>MSKISVNSSLNPFNVDDIKNIQDAKAVRQDVDSLFNVVSNIVLSSSTNFPRSLDLKQVRVDLVEEKVPESALRPTFSQLLEIVCQMTCHSFNESNAHESVVGVLKKLKSYKWDAKAVIALSAFALVCGETWQLPLTQATNKKANAVELHVFKLAEEEKKPAQSDSNLIKNTLKLIKGIIELEKTFFADKSCKALLSNARVDVYTYWAIFSLFACANNQVEPNLKNELVENLNLALNEIEQLQDLIWRFNALQKPSGISQLLKALIYPKDVDQFEIIANNDTTERLVTMEELKTKDLFLLISGLDNIEPVIEPLKLNYNSNANDKDKEEILWVPVVKNWINDEEKEKFKSLKSKMPWYVLQYFSDIKGYPVLQQEWGYESGKHYHGKPIMLLADASGKVLYNTIMRDIVLRQVKKQPLRNVITLQFK</sequence>
<proteinExistence type="predicted"/>